<dbReference type="InParanoid" id="A0A2K3D4X6"/>
<keyword evidence="3" id="KW-1185">Reference proteome</keyword>
<accession>A0A2K3D4X6</accession>
<dbReference type="EMBL" id="CM008973">
    <property type="protein sequence ID" value="PNW75578.1"/>
    <property type="molecule type" value="Genomic_DNA"/>
</dbReference>
<dbReference type="OrthoDB" id="532003at2759"/>
<evidence type="ECO:0000256" key="1">
    <source>
        <dbReference type="SAM" id="Phobius"/>
    </source>
</evidence>
<evidence type="ECO:0000313" key="2">
    <source>
        <dbReference type="EMBL" id="PNW75578.1"/>
    </source>
</evidence>
<proteinExistence type="predicted"/>
<organism evidence="2 3">
    <name type="scientific">Chlamydomonas reinhardtii</name>
    <name type="common">Chlamydomonas smithii</name>
    <dbReference type="NCBI Taxonomy" id="3055"/>
    <lineage>
        <taxon>Eukaryota</taxon>
        <taxon>Viridiplantae</taxon>
        <taxon>Chlorophyta</taxon>
        <taxon>core chlorophytes</taxon>
        <taxon>Chlorophyceae</taxon>
        <taxon>CS clade</taxon>
        <taxon>Chlamydomonadales</taxon>
        <taxon>Chlamydomonadaceae</taxon>
        <taxon>Chlamydomonas</taxon>
    </lineage>
</organism>
<dbReference type="KEGG" id="cre:CHLRE_12g532327v5"/>
<evidence type="ECO:0000313" key="3">
    <source>
        <dbReference type="Proteomes" id="UP000006906"/>
    </source>
</evidence>
<gene>
    <name evidence="2" type="ORF">CHLRE_12g532327v5</name>
</gene>
<feature type="transmembrane region" description="Helical" evidence="1">
    <location>
        <begin position="41"/>
        <end position="59"/>
    </location>
</feature>
<keyword evidence="1" id="KW-0472">Membrane</keyword>
<reference evidence="2 3" key="1">
    <citation type="journal article" date="2007" name="Science">
        <title>The Chlamydomonas genome reveals the evolution of key animal and plant functions.</title>
        <authorList>
            <person name="Merchant S.S."/>
            <person name="Prochnik S.E."/>
            <person name="Vallon O."/>
            <person name="Harris E.H."/>
            <person name="Karpowicz S.J."/>
            <person name="Witman G.B."/>
            <person name="Terry A."/>
            <person name="Salamov A."/>
            <person name="Fritz-Laylin L.K."/>
            <person name="Marechal-Drouard L."/>
            <person name="Marshall W.F."/>
            <person name="Qu L.H."/>
            <person name="Nelson D.R."/>
            <person name="Sanderfoot A.A."/>
            <person name="Spalding M.H."/>
            <person name="Kapitonov V.V."/>
            <person name="Ren Q."/>
            <person name="Ferris P."/>
            <person name="Lindquist E."/>
            <person name="Shapiro H."/>
            <person name="Lucas S.M."/>
            <person name="Grimwood J."/>
            <person name="Schmutz J."/>
            <person name="Cardol P."/>
            <person name="Cerutti H."/>
            <person name="Chanfreau G."/>
            <person name="Chen C.L."/>
            <person name="Cognat V."/>
            <person name="Croft M.T."/>
            <person name="Dent R."/>
            <person name="Dutcher S."/>
            <person name="Fernandez E."/>
            <person name="Fukuzawa H."/>
            <person name="Gonzalez-Ballester D."/>
            <person name="Gonzalez-Halphen D."/>
            <person name="Hallmann A."/>
            <person name="Hanikenne M."/>
            <person name="Hippler M."/>
            <person name="Inwood W."/>
            <person name="Jabbari K."/>
            <person name="Kalanon M."/>
            <person name="Kuras R."/>
            <person name="Lefebvre P.A."/>
            <person name="Lemaire S.D."/>
            <person name="Lobanov A.V."/>
            <person name="Lohr M."/>
            <person name="Manuell A."/>
            <person name="Meier I."/>
            <person name="Mets L."/>
            <person name="Mittag M."/>
            <person name="Mittelmeier T."/>
            <person name="Moroney J.V."/>
            <person name="Moseley J."/>
            <person name="Napoli C."/>
            <person name="Nedelcu A.M."/>
            <person name="Niyogi K."/>
            <person name="Novoselov S.V."/>
            <person name="Paulsen I.T."/>
            <person name="Pazour G."/>
            <person name="Purton S."/>
            <person name="Ral J.P."/>
            <person name="Riano-Pachon D.M."/>
            <person name="Riekhof W."/>
            <person name="Rymarquis L."/>
            <person name="Schroda M."/>
            <person name="Stern D."/>
            <person name="Umen J."/>
            <person name="Willows R."/>
            <person name="Wilson N."/>
            <person name="Zimmer S.L."/>
            <person name="Allmer J."/>
            <person name="Balk J."/>
            <person name="Bisova K."/>
            <person name="Chen C.J."/>
            <person name="Elias M."/>
            <person name="Gendler K."/>
            <person name="Hauser C."/>
            <person name="Lamb M.R."/>
            <person name="Ledford H."/>
            <person name="Long J.C."/>
            <person name="Minagawa J."/>
            <person name="Page M.D."/>
            <person name="Pan J."/>
            <person name="Pootakham W."/>
            <person name="Roje S."/>
            <person name="Rose A."/>
            <person name="Stahlberg E."/>
            <person name="Terauchi A.M."/>
            <person name="Yang P."/>
            <person name="Ball S."/>
            <person name="Bowler C."/>
            <person name="Dieckmann C.L."/>
            <person name="Gladyshev V.N."/>
            <person name="Green P."/>
            <person name="Jorgensen R."/>
            <person name="Mayfield S."/>
            <person name="Mueller-Roeber B."/>
            <person name="Rajamani S."/>
            <person name="Sayre R.T."/>
            <person name="Brokstein P."/>
            <person name="Dubchak I."/>
            <person name="Goodstein D."/>
            <person name="Hornick L."/>
            <person name="Huang Y.W."/>
            <person name="Jhaveri J."/>
            <person name="Luo Y."/>
            <person name="Martinez D."/>
            <person name="Ngau W.C."/>
            <person name="Otillar B."/>
            <person name="Poliakov A."/>
            <person name="Porter A."/>
            <person name="Szajkowski L."/>
            <person name="Werner G."/>
            <person name="Zhou K."/>
            <person name="Grigoriev I.V."/>
            <person name="Rokhsar D.S."/>
            <person name="Grossman A.R."/>
        </authorList>
    </citation>
    <scope>NUCLEOTIDE SEQUENCE [LARGE SCALE GENOMIC DNA]</scope>
    <source>
        <strain evidence="3">CC-503</strain>
    </source>
</reference>
<sequence length="75" mass="8914">MATSRDPSPSKQRPNYPAWLYKLRRRVWTFIEDLLEEFGPWIKWLVFDALLTLIVGFIASRFEATRPIFEAVGWL</sequence>
<keyword evidence="1" id="KW-0812">Transmembrane</keyword>
<name>A0A2K3D4X6_CHLRE</name>
<dbReference type="Gramene" id="PNW75578">
    <property type="protein sequence ID" value="PNW75578"/>
    <property type="gene ID" value="CHLRE_12g532327v5"/>
</dbReference>
<dbReference type="RefSeq" id="XP_042918681.1">
    <property type="nucleotide sequence ID" value="XM_043068586.1"/>
</dbReference>
<dbReference type="GeneID" id="66055653"/>
<dbReference type="Proteomes" id="UP000006906">
    <property type="component" value="Chromosome 12"/>
</dbReference>
<dbReference type="AlphaFoldDB" id="A0A2K3D4X6"/>
<keyword evidence="1" id="KW-1133">Transmembrane helix</keyword>
<protein>
    <submittedName>
        <fullName evidence="2">Uncharacterized protein</fullName>
    </submittedName>
</protein>